<evidence type="ECO:0000313" key="2">
    <source>
        <dbReference type="Proteomes" id="UP000245708"/>
    </source>
</evidence>
<gene>
    <name evidence="1" type="ORF">C7455_10250</name>
</gene>
<proteinExistence type="predicted"/>
<dbReference type="InterPro" id="IPR006175">
    <property type="entry name" value="YjgF/YER057c/UK114"/>
</dbReference>
<keyword evidence="2" id="KW-1185">Reference proteome</keyword>
<accession>A0A316GPF3</accession>
<dbReference type="EMBL" id="QGGW01000002">
    <property type="protein sequence ID" value="PWK61364.1"/>
    <property type="molecule type" value="Genomic_DNA"/>
</dbReference>
<reference evidence="1 2" key="1">
    <citation type="submission" date="2018-05" db="EMBL/GenBank/DDBJ databases">
        <title>Genomic Encyclopedia of Type Strains, Phase IV (KMG-IV): sequencing the most valuable type-strain genomes for metagenomic binning, comparative biology and taxonomic classification.</title>
        <authorList>
            <person name="Goeker M."/>
        </authorList>
    </citation>
    <scope>NUCLEOTIDE SEQUENCE [LARGE SCALE GENOMIC DNA]</scope>
    <source>
        <strain evidence="1 2">DSM 16097</strain>
    </source>
</reference>
<comment type="caution">
    <text evidence="1">The sequence shown here is derived from an EMBL/GenBank/DDBJ whole genome shotgun (WGS) entry which is preliminary data.</text>
</comment>
<dbReference type="RefSeq" id="WP_109666275.1">
    <property type="nucleotide sequence ID" value="NZ_QGGW01000002.1"/>
</dbReference>
<dbReference type="PANTHER" id="PTHR43857">
    <property type="entry name" value="BLR7761 PROTEIN"/>
    <property type="match status" value="1"/>
</dbReference>
<dbReference type="OrthoDB" id="9799840at2"/>
<sequence length="138" mass="14721">MPDCPRLTSLAPPTIRPPFAAYAHGTHVPAGAEWVFTSGQLGISPDEQVPADVRAQADLCFAACTAILAEAGFDKTDTVRINAFVTDRAEMPAYMAARDSWCAGMARLPASTLVIVSGFTRPEFKVEVEVTAARLPRG</sequence>
<dbReference type="Pfam" id="PF01042">
    <property type="entry name" value="Ribonuc_L-PSP"/>
    <property type="match status" value="1"/>
</dbReference>
<dbReference type="SUPFAM" id="SSF55298">
    <property type="entry name" value="YjgF-like"/>
    <property type="match status" value="1"/>
</dbReference>
<dbReference type="PANTHER" id="PTHR43857:SF1">
    <property type="entry name" value="YJGH FAMILY PROTEIN"/>
    <property type="match status" value="1"/>
</dbReference>
<dbReference type="CDD" id="cd00448">
    <property type="entry name" value="YjgF_YER057c_UK114_family"/>
    <property type="match status" value="1"/>
</dbReference>
<evidence type="ECO:0000313" key="1">
    <source>
        <dbReference type="EMBL" id="PWK61364.1"/>
    </source>
</evidence>
<organism evidence="1 2">
    <name type="scientific">Roseicyclus mahoneyensis</name>
    <dbReference type="NCBI Taxonomy" id="164332"/>
    <lineage>
        <taxon>Bacteria</taxon>
        <taxon>Pseudomonadati</taxon>
        <taxon>Pseudomonadota</taxon>
        <taxon>Alphaproteobacteria</taxon>
        <taxon>Rhodobacterales</taxon>
        <taxon>Roseobacteraceae</taxon>
        <taxon>Roseicyclus</taxon>
    </lineage>
</organism>
<dbReference type="Proteomes" id="UP000245708">
    <property type="component" value="Unassembled WGS sequence"/>
</dbReference>
<dbReference type="AlphaFoldDB" id="A0A316GPF3"/>
<dbReference type="Gene3D" id="3.30.1330.40">
    <property type="entry name" value="RutC-like"/>
    <property type="match status" value="1"/>
</dbReference>
<name>A0A316GPF3_9RHOB</name>
<protein>
    <submittedName>
        <fullName evidence="1">Enamine deaminase RidA (YjgF/YER057c/UK114 family)</fullName>
    </submittedName>
</protein>
<dbReference type="InterPro" id="IPR035959">
    <property type="entry name" value="RutC-like_sf"/>
</dbReference>